<dbReference type="OrthoDB" id="10009520at2759"/>
<keyword evidence="3" id="KW-1185">Reference proteome</keyword>
<dbReference type="Gene3D" id="1.20.120.1750">
    <property type="match status" value="1"/>
</dbReference>
<protein>
    <recommendedName>
        <fullName evidence="4">RING-type domain-containing protein</fullName>
    </recommendedName>
</protein>
<proteinExistence type="predicted"/>
<name>A0A9P0LC29_ACAOB</name>
<dbReference type="AlphaFoldDB" id="A0A9P0LC29"/>
<reference evidence="2" key="1">
    <citation type="submission" date="2022-03" db="EMBL/GenBank/DDBJ databases">
        <authorList>
            <person name="Sayadi A."/>
        </authorList>
    </citation>
    <scope>NUCLEOTIDE SEQUENCE</scope>
</reference>
<organism evidence="2 3">
    <name type="scientific">Acanthoscelides obtectus</name>
    <name type="common">Bean weevil</name>
    <name type="synonym">Bruchus obtectus</name>
    <dbReference type="NCBI Taxonomy" id="200917"/>
    <lineage>
        <taxon>Eukaryota</taxon>
        <taxon>Metazoa</taxon>
        <taxon>Ecdysozoa</taxon>
        <taxon>Arthropoda</taxon>
        <taxon>Hexapoda</taxon>
        <taxon>Insecta</taxon>
        <taxon>Pterygota</taxon>
        <taxon>Neoptera</taxon>
        <taxon>Endopterygota</taxon>
        <taxon>Coleoptera</taxon>
        <taxon>Polyphaga</taxon>
        <taxon>Cucujiformia</taxon>
        <taxon>Chrysomeloidea</taxon>
        <taxon>Chrysomelidae</taxon>
        <taxon>Bruchinae</taxon>
        <taxon>Bruchini</taxon>
        <taxon>Acanthoscelides</taxon>
    </lineage>
</organism>
<accession>A0A9P0LC29</accession>
<evidence type="ECO:0000313" key="3">
    <source>
        <dbReference type="Proteomes" id="UP001152888"/>
    </source>
</evidence>
<evidence type="ECO:0000313" key="2">
    <source>
        <dbReference type="EMBL" id="CAH1995350.1"/>
    </source>
</evidence>
<evidence type="ECO:0000256" key="1">
    <source>
        <dbReference type="SAM" id="MobiDB-lite"/>
    </source>
</evidence>
<dbReference type="Proteomes" id="UP001152888">
    <property type="component" value="Unassembled WGS sequence"/>
</dbReference>
<sequence>MSAATIYGLGDLIKCCPMCNVPIEKDEGCAQMMCKRCKHVFCWTTSFCGTTTAARATTSSVTPAPPFSAPCIACSRCRLCNADGSSSRLSDDDDNEGAERRNSMVGARRRSQEDTPTGGR</sequence>
<gene>
    <name evidence="2" type="ORF">ACAOBT_LOCUS22552</name>
</gene>
<dbReference type="EMBL" id="CAKOFQ010007224">
    <property type="protein sequence ID" value="CAH1995350.1"/>
    <property type="molecule type" value="Genomic_DNA"/>
</dbReference>
<comment type="caution">
    <text evidence="2">The sequence shown here is derived from an EMBL/GenBank/DDBJ whole genome shotgun (WGS) entry which is preliminary data.</text>
</comment>
<dbReference type="Pfam" id="PF22191">
    <property type="entry name" value="IBR_1"/>
    <property type="match status" value="1"/>
</dbReference>
<feature type="region of interest" description="Disordered" evidence="1">
    <location>
        <begin position="83"/>
        <end position="120"/>
    </location>
</feature>
<evidence type="ECO:0008006" key="4">
    <source>
        <dbReference type="Google" id="ProtNLM"/>
    </source>
</evidence>
<dbReference type="SUPFAM" id="SSF57850">
    <property type="entry name" value="RING/U-box"/>
    <property type="match status" value="1"/>
</dbReference>